<proteinExistence type="predicted"/>
<feature type="region of interest" description="Disordered" evidence="1">
    <location>
        <begin position="1"/>
        <end position="127"/>
    </location>
</feature>
<evidence type="ECO:0000313" key="2">
    <source>
        <dbReference type="EMBL" id="CAK7912329.1"/>
    </source>
</evidence>
<evidence type="ECO:0000313" key="3">
    <source>
        <dbReference type="Proteomes" id="UP001497600"/>
    </source>
</evidence>
<feature type="compositionally biased region" description="Polar residues" evidence="1">
    <location>
        <begin position="82"/>
        <end position="107"/>
    </location>
</feature>
<dbReference type="EMBL" id="OZ004258">
    <property type="protein sequence ID" value="CAK7912329.1"/>
    <property type="molecule type" value="Genomic_DNA"/>
</dbReference>
<protein>
    <submittedName>
        <fullName evidence="2">Uncharacterized protein</fullName>
    </submittedName>
</protein>
<feature type="compositionally biased region" description="Basic and acidic residues" evidence="1">
    <location>
        <begin position="9"/>
        <end position="20"/>
    </location>
</feature>
<dbReference type="Proteomes" id="UP001497600">
    <property type="component" value="Chromosome F"/>
</dbReference>
<reference evidence="2 3" key="1">
    <citation type="submission" date="2024-01" db="EMBL/GenBank/DDBJ databases">
        <authorList>
            <consortium name="Genoscope - CEA"/>
            <person name="William W."/>
        </authorList>
    </citation>
    <scope>NUCLEOTIDE SEQUENCE [LARGE SCALE GENOMIC DNA]</scope>
    <source>
        <strain evidence="2 3">29B2s-10</strain>
    </source>
</reference>
<keyword evidence="3" id="KW-1185">Reference proteome</keyword>
<evidence type="ECO:0000256" key="1">
    <source>
        <dbReference type="SAM" id="MobiDB-lite"/>
    </source>
</evidence>
<organism evidence="2 3">
    <name type="scientific">[Candida] anglica</name>
    <dbReference type="NCBI Taxonomy" id="148631"/>
    <lineage>
        <taxon>Eukaryota</taxon>
        <taxon>Fungi</taxon>
        <taxon>Dikarya</taxon>
        <taxon>Ascomycota</taxon>
        <taxon>Saccharomycotina</taxon>
        <taxon>Pichiomycetes</taxon>
        <taxon>Debaryomycetaceae</taxon>
        <taxon>Kurtzmaniella</taxon>
    </lineage>
</organism>
<feature type="compositionally biased region" description="Polar residues" evidence="1">
    <location>
        <begin position="50"/>
        <end position="72"/>
    </location>
</feature>
<name>A0ABP0EEY2_9ASCO</name>
<gene>
    <name evidence="2" type="ORF">CAAN4_F06480</name>
</gene>
<sequence length="184" mass="21528">MGNPNLEPYDVKKLREKYSPERNVPPPQRGPSREALKQYKVFATHPQRLGDQTPQLKNPSSNDDLNVKNSHVTKPLPHVSLSLPTRSRDSLSPTRRSGSPIRRQQISEFEERSRSPIRKKQKVEEETDKRVQFNEKVNYNDTLTTTPLNDIDVRFQQLSDRLELKLQKFMDTVNERLDALERRK</sequence>
<accession>A0ABP0EEY2</accession>